<evidence type="ECO:0000313" key="9">
    <source>
        <dbReference type="Proteomes" id="UP000275385"/>
    </source>
</evidence>
<dbReference type="InterPro" id="IPR011701">
    <property type="entry name" value="MFS"/>
</dbReference>
<comment type="subcellular location">
    <subcellularLocation>
        <location evidence="1">Membrane</location>
        <topology evidence="1">Multi-pass membrane protein</topology>
    </subcellularLocation>
</comment>
<dbReference type="InterPro" id="IPR036259">
    <property type="entry name" value="MFS_trans_sf"/>
</dbReference>
<evidence type="ECO:0000256" key="2">
    <source>
        <dbReference type="ARBA" id="ARBA00008335"/>
    </source>
</evidence>
<feature type="transmembrane region" description="Helical" evidence="7">
    <location>
        <begin position="200"/>
        <end position="222"/>
    </location>
</feature>
<feature type="transmembrane region" description="Helical" evidence="7">
    <location>
        <begin position="488"/>
        <end position="507"/>
    </location>
</feature>
<feature type="region of interest" description="Disordered" evidence="6">
    <location>
        <begin position="1"/>
        <end position="70"/>
    </location>
</feature>
<feature type="transmembrane region" description="Helical" evidence="7">
    <location>
        <begin position="513"/>
        <end position="532"/>
    </location>
</feature>
<feature type="transmembrane region" description="Helical" evidence="7">
    <location>
        <begin position="295"/>
        <end position="317"/>
    </location>
</feature>
<evidence type="ECO:0000256" key="1">
    <source>
        <dbReference type="ARBA" id="ARBA00004141"/>
    </source>
</evidence>
<evidence type="ECO:0000256" key="5">
    <source>
        <dbReference type="ARBA" id="ARBA00023136"/>
    </source>
</evidence>
<dbReference type="Proteomes" id="UP000275385">
    <property type="component" value="Unassembled WGS sequence"/>
</dbReference>
<feature type="transmembrane region" description="Helical" evidence="7">
    <location>
        <begin position="590"/>
        <end position="615"/>
    </location>
</feature>
<evidence type="ECO:0000256" key="4">
    <source>
        <dbReference type="ARBA" id="ARBA00022989"/>
    </source>
</evidence>
<feature type="transmembrane region" description="Helical" evidence="7">
    <location>
        <begin position="566"/>
        <end position="584"/>
    </location>
</feature>
<reference evidence="8 9" key="1">
    <citation type="submission" date="2018-08" db="EMBL/GenBank/DDBJ databases">
        <title>Draft genome of the lignicolous fungus Coniochaeta pulveracea.</title>
        <authorList>
            <person name="Borstlap C.J."/>
            <person name="De Witt R.N."/>
            <person name="Botha A."/>
            <person name="Volschenk H."/>
        </authorList>
    </citation>
    <scope>NUCLEOTIDE SEQUENCE [LARGE SCALE GENOMIC DNA]</scope>
    <source>
        <strain evidence="8 9">CAB683</strain>
    </source>
</reference>
<feature type="transmembrane region" description="Helical" evidence="7">
    <location>
        <begin position="234"/>
        <end position="253"/>
    </location>
</feature>
<feature type="transmembrane region" description="Helical" evidence="7">
    <location>
        <begin position="265"/>
        <end position="283"/>
    </location>
</feature>
<dbReference type="GO" id="GO:0016020">
    <property type="term" value="C:membrane"/>
    <property type="evidence" value="ECO:0007669"/>
    <property type="project" value="UniProtKB-SubCell"/>
</dbReference>
<dbReference type="OrthoDB" id="5215911at2759"/>
<keyword evidence="5 7" id="KW-0472">Membrane</keyword>
<keyword evidence="9" id="KW-1185">Reference proteome</keyword>
<name>A0A420YLV0_9PEZI</name>
<dbReference type="AlphaFoldDB" id="A0A420YLV0"/>
<dbReference type="STRING" id="177199.A0A420YLV0"/>
<comment type="similarity">
    <text evidence="2">Belongs to the major facilitator superfamily.</text>
</comment>
<feature type="transmembrane region" description="Helical" evidence="7">
    <location>
        <begin position="454"/>
        <end position="476"/>
    </location>
</feature>
<dbReference type="Pfam" id="PF07690">
    <property type="entry name" value="MFS_1"/>
    <property type="match status" value="1"/>
</dbReference>
<evidence type="ECO:0000256" key="7">
    <source>
        <dbReference type="SAM" id="Phobius"/>
    </source>
</evidence>
<dbReference type="GO" id="GO:0022857">
    <property type="term" value="F:transmembrane transporter activity"/>
    <property type="evidence" value="ECO:0007669"/>
    <property type="project" value="InterPro"/>
</dbReference>
<evidence type="ECO:0000256" key="3">
    <source>
        <dbReference type="ARBA" id="ARBA00022692"/>
    </source>
</evidence>
<keyword evidence="3 7" id="KW-0812">Transmembrane</keyword>
<feature type="compositionally biased region" description="Polar residues" evidence="6">
    <location>
        <begin position="61"/>
        <end position="70"/>
    </location>
</feature>
<comment type="caution">
    <text evidence="8">The sequence shown here is derived from an EMBL/GenBank/DDBJ whole genome shotgun (WGS) entry which is preliminary data.</text>
</comment>
<feature type="transmembrane region" description="Helical" evidence="7">
    <location>
        <begin position="418"/>
        <end position="442"/>
    </location>
</feature>
<protein>
    <recommendedName>
        <fullName evidence="10">Major facilitator superfamily (MFS) profile domain-containing protein</fullName>
    </recommendedName>
</protein>
<organism evidence="8 9">
    <name type="scientific">Coniochaeta pulveracea</name>
    <dbReference type="NCBI Taxonomy" id="177199"/>
    <lineage>
        <taxon>Eukaryota</taxon>
        <taxon>Fungi</taxon>
        <taxon>Dikarya</taxon>
        <taxon>Ascomycota</taxon>
        <taxon>Pezizomycotina</taxon>
        <taxon>Sordariomycetes</taxon>
        <taxon>Sordariomycetidae</taxon>
        <taxon>Coniochaetales</taxon>
        <taxon>Coniochaetaceae</taxon>
        <taxon>Coniochaeta</taxon>
    </lineage>
</organism>
<feature type="transmembrane region" description="Helical" evidence="7">
    <location>
        <begin position="323"/>
        <end position="345"/>
    </location>
</feature>
<proteinExistence type="inferred from homology"/>
<dbReference type="PANTHER" id="PTHR23502">
    <property type="entry name" value="MAJOR FACILITATOR SUPERFAMILY"/>
    <property type="match status" value="1"/>
</dbReference>
<dbReference type="PANTHER" id="PTHR23502:SF68">
    <property type="entry name" value="MULTIDRUG TRANSPORTER, PUTATIVE (AFU_ORTHOLOGUE AFUA_3G01120)-RELATED"/>
    <property type="match status" value="1"/>
</dbReference>
<evidence type="ECO:0000256" key="6">
    <source>
        <dbReference type="SAM" id="MobiDB-lite"/>
    </source>
</evidence>
<dbReference type="Gene3D" id="1.20.1250.20">
    <property type="entry name" value="MFS general substrate transporter like domains"/>
    <property type="match status" value="1"/>
</dbReference>
<accession>A0A420YLV0</accession>
<feature type="compositionally biased region" description="Basic and acidic residues" evidence="6">
    <location>
        <begin position="1"/>
        <end position="12"/>
    </location>
</feature>
<dbReference type="EMBL" id="QVQW01000003">
    <property type="protein sequence ID" value="RKU48848.1"/>
    <property type="molecule type" value="Genomic_DNA"/>
</dbReference>
<feature type="region of interest" description="Disordered" evidence="6">
    <location>
        <begin position="83"/>
        <end position="117"/>
    </location>
</feature>
<evidence type="ECO:0008006" key="10">
    <source>
        <dbReference type="Google" id="ProtNLM"/>
    </source>
</evidence>
<feature type="transmembrane region" description="Helical" evidence="7">
    <location>
        <begin position="169"/>
        <end position="194"/>
    </location>
</feature>
<gene>
    <name evidence="8" type="ORF">DL546_007624</name>
</gene>
<evidence type="ECO:0000313" key="8">
    <source>
        <dbReference type="EMBL" id="RKU48848.1"/>
    </source>
</evidence>
<keyword evidence="4 7" id="KW-1133">Transmembrane helix</keyword>
<dbReference type="SUPFAM" id="SSF103473">
    <property type="entry name" value="MFS general substrate transporter"/>
    <property type="match status" value="1"/>
</dbReference>
<sequence>MEEAEMPRETDIHAGIARPDSNVWEEAMQTVMATAEGTGSRLSVPPTPPPKDTNLPRPKPLNTTQRLSTNNSGVAKTIRSFPRLAPLGMNPPTRPGTAKTEASRAEPAATTQSRLVGSTKRLSWSSYTTSKRTVKYGKGKYSNIELNPQPSDDPEDPLNWPQWRKELNLVALLLMVSLTGVMKTAFVSVNHLIIAGGYGVSYAAAAALTGVPLVVSAITGFASLMAARIWGKRPLYLASLLLMFIGVTWNTNVATSYGQCMAARIFQGLGWGAFDTLVMSSIYDTYFEHERSLRVAVYSIISMATTWGPPILGGVVSSSAEGFGLQFSVLSAFFVVAVPLMVLGAPETVFDRSLRMAQTPATGATYNKPLPLAKGRVFSAENFKGYMTKLKPVVFTTDQPYGATILQVPRALIAPTTILLFLVTCLPASTLWGLIFSLAHLFSYPPFKPTTISLGTLVTGPFLLGTATTAIFALWANWHTKFSITHHNTIAVSAGSALAFIALVTFGMQGSTLSLAVVSLLLALLAAATSILDATTRPLIRRSTAFTSSNLGVALRNTADMDACLGILRTLFAGVFVIAIPSAVGDWDGMKGVCLGIGVAQIILDAVVAGIWLFWHEAVARMDGRIMRLVDLDGLRRMGSFFDTD</sequence>